<sequence>MTFSGICSGYPRFCVIQIYIYIYIYACMCFTFLFVFFFLFFAPGSYLGEQISTSRPCQMPLLGGNHFFFHMPITCGYRSAFQRMTLRSNLEMAMVLSTIETGARYFARVSPVQGKIDPPKGGFVTDDVKIDMNANIGGAYARGVFACREIGYGREIMNLPAYAMYIGDSEEQTLREQVLILTKEVFTKLVLGSPEEKLYIKHRVMTLMSGGFSYFTRERDVFEFVEDVRAPGAEGVLKNGANYLLSGEFSSYDLQKLPLIIEFNRYDVEYNGRRGICLFPEAQYFNHQCEPNVEVTITYNSLKGRFFLSARTVRPVREGEELFINYMPGNTLPLSRLALAMKKRWGFECTCVRCKSRGIGAVTMLFVVVLLPMTAYLRSVNVRRTQEKQRGV</sequence>
<feature type="domain" description="SET" evidence="2">
    <location>
        <begin position="126"/>
        <end position="327"/>
    </location>
</feature>
<dbReference type="GO" id="GO:0005634">
    <property type="term" value="C:nucleus"/>
    <property type="evidence" value="ECO:0007669"/>
    <property type="project" value="TreeGrafter"/>
</dbReference>
<dbReference type="PROSITE" id="PS50280">
    <property type="entry name" value="SET"/>
    <property type="match status" value="1"/>
</dbReference>
<protein>
    <recommendedName>
        <fullName evidence="2">SET domain-containing protein</fullName>
    </recommendedName>
</protein>
<keyword evidence="4" id="KW-1185">Reference proteome</keyword>
<dbReference type="KEGG" id="tcr:511867.20"/>
<dbReference type="InterPro" id="IPR046341">
    <property type="entry name" value="SET_dom_sf"/>
</dbReference>
<dbReference type="SUPFAM" id="SSF82199">
    <property type="entry name" value="SET domain"/>
    <property type="match status" value="1"/>
</dbReference>
<keyword evidence="1" id="KW-0472">Membrane</keyword>
<dbReference type="GeneID" id="3546602"/>
<dbReference type="AlphaFoldDB" id="Q4DKR4"/>
<gene>
    <name evidence="3" type="ORF">Tc00.1047053511867.20</name>
</gene>
<keyword evidence="1" id="KW-1133">Transmembrane helix</keyword>
<accession>Q4DKR4</accession>
<dbReference type="CDD" id="cd20071">
    <property type="entry name" value="SET_SMYD"/>
    <property type="match status" value="1"/>
</dbReference>
<dbReference type="InterPro" id="IPR001214">
    <property type="entry name" value="SET_dom"/>
</dbReference>
<feature type="transmembrane region" description="Helical" evidence="1">
    <location>
        <begin position="20"/>
        <end position="42"/>
    </location>
</feature>
<dbReference type="Proteomes" id="UP000002296">
    <property type="component" value="Unassembled WGS sequence"/>
</dbReference>
<dbReference type="PANTHER" id="PTHR12197">
    <property type="entry name" value="HISTONE-LYSINE N-METHYLTRANSFERASE SMYD"/>
    <property type="match status" value="1"/>
</dbReference>
<feature type="transmembrane region" description="Helical" evidence="1">
    <location>
        <begin position="358"/>
        <end position="377"/>
    </location>
</feature>
<dbReference type="eggNOG" id="ENOG502RTRE">
    <property type="taxonomic scope" value="Eukaryota"/>
</dbReference>
<keyword evidence="1" id="KW-0812">Transmembrane</keyword>
<evidence type="ECO:0000259" key="2">
    <source>
        <dbReference type="PROSITE" id="PS50280"/>
    </source>
</evidence>
<dbReference type="InParanoid" id="Q4DKR4"/>
<organism evidence="3 4">
    <name type="scientific">Trypanosoma cruzi (strain CL Brener)</name>
    <dbReference type="NCBI Taxonomy" id="353153"/>
    <lineage>
        <taxon>Eukaryota</taxon>
        <taxon>Discoba</taxon>
        <taxon>Euglenozoa</taxon>
        <taxon>Kinetoplastea</taxon>
        <taxon>Metakinetoplastina</taxon>
        <taxon>Trypanosomatida</taxon>
        <taxon>Trypanosomatidae</taxon>
        <taxon>Trypanosoma</taxon>
        <taxon>Schizotrypanum</taxon>
    </lineage>
</organism>
<reference evidence="3 4" key="1">
    <citation type="journal article" date="2005" name="Science">
        <title>The genome sequence of Trypanosoma cruzi, etiologic agent of Chagas disease.</title>
        <authorList>
            <person name="El-Sayed N.M."/>
            <person name="Myler P.J."/>
            <person name="Bartholomeu D.C."/>
            <person name="Nilsson D."/>
            <person name="Aggarwal G."/>
            <person name="Tran A.N."/>
            <person name="Ghedin E."/>
            <person name="Worthey E.A."/>
            <person name="Delcher A.L."/>
            <person name="Blandin G."/>
            <person name="Westenberger S.J."/>
            <person name="Caler E."/>
            <person name="Cerqueira G.C."/>
            <person name="Branche C."/>
            <person name="Haas B."/>
            <person name="Anupama A."/>
            <person name="Arner E."/>
            <person name="Aslund L."/>
            <person name="Attipoe P."/>
            <person name="Bontempi E."/>
            <person name="Bringaud F."/>
            <person name="Burton P."/>
            <person name="Cadag E."/>
            <person name="Campbell D.A."/>
            <person name="Carrington M."/>
            <person name="Crabtree J."/>
            <person name="Darban H."/>
            <person name="da Silveira J.F."/>
            <person name="de Jong P."/>
            <person name="Edwards K."/>
            <person name="Englund P.T."/>
            <person name="Fazelina G."/>
            <person name="Feldblyum T."/>
            <person name="Ferella M."/>
            <person name="Frasch A.C."/>
            <person name="Gull K."/>
            <person name="Horn D."/>
            <person name="Hou L."/>
            <person name="Huang Y."/>
            <person name="Kindlund E."/>
            <person name="Klingbeil M."/>
            <person name="Kluge S."/>
            <person name="Koo H."/>
            <person name="Lacerda D."/>
            <person name="Levin M.J."/>
            <person name="Lorenzi H."/>
            <person name="Louie T."/>
            <person name="Machado C.R."/>
            <person name="McCulloch R."/>
            <person name="McKenna A."/>
            <person name="Mizuno Y."/>
            <person name="Mottram J.C."/>
            <person name="Nelson S."/>
            <person name="Ochaya S."/>
            <person name="Osoegawa K."/>
            <person name="Pai G."/>
            <person name="Parsons M."/>
            <person name="Pentony M."/>
            <person name="Pettersson U."/>
            <person name="Pop M."/>
            <person name="Ramirez J.L."/>
            <person name="Rinta J."/>
            <person name="Robertson L."/>
            <person name="Salzberg S.L."/>
            <person name="Sanchez D.O."/>
            <person name="Seyler A."/>
            <person name="Sharma R."/>
            <person name="Shetty J."/>
            <person name="Simpson A.J."/>
            <person name="Sisk E."/>
            <person name="Tammi M.T."/>
            <person name="Tarleton R."/>
            <person name="Teixeira S."/>
            <person name="Van Aken S."/>
            <person name="Vogt C."/>
            <person name="Ward P.N."/>
            <person name="Wickstead B."/>
            <person name="Wortman J."/>
            <person name="White O."/>
            <person name="Fraser C.M."/>
            <person name="Stuart K.D."/>
            <person name="Andersson B."/>
        </authorList>
    </citation>
    <scope>NUCLEOTIDE SEQUENCE [LARGE SCALE GENOMIC DNA]</scope>
    <source>
        <strain evidence="3 4">CL Brener</strain>
    </source>
</reference>
<name>Q4DKR4_TRYCC</name>
<evidence type="ECO:0000256" key="1">
    <source>
        <dbReference type="SAM" id="Phobius"/>
    </source>
</evidence>
<proteinExistence type="predicted"/>
<evidence type="ECO:0000313" key="4">
    <source>
        <dbReference type="Proteomes" id="UP000002296"/>
    </source>
</evidence>
<comment type="caution">
    <text evidence="3">The sequence shown here is derived from an EMBL/GenBank/DDBJ whole genome shotgun (WGS) entry which is preliminary data.</text>
</comment>
<dbReference type="EMBL" id="AAHK01000375">
    <property type="protein sequence ID" value="EAN93098.1"/>
    <property type="molecule type" value="Genomic_DNA"/>
</dbReference>
<dbReference type="Pfam" id="PF00856">
    <property type="entry name" value="SET"/>
    <property type="match status" value="1"/>
</dbReference>
<dbReference type="PaxDb" id="353153-Q4DKR4"/>
<dbReference type="PANTHER" id="PTHR12197:SF275">
    <property type="entry name" value="SET DOMAIN-CONTAINING PROTEIN"/>
    <property type="match status" value="1"/>
</dbReference>
<dbReference type="RefSeq" id="XP_814949.1">
    <property type="nucleotide sequence ID" value="XM_809856.1"/>
</dbReference>
<dbReference type="InterPro" id="IPR050869">
    <property type="entry name" value="H3K4_H4K5_MeTrfase"/>
</dbReference>
<dbReference type="STRING" id="353153.Q4DKR4"/>
<dbReference type="Gene3D" id="2.170.270.10">
    <property type="entry name" value="SET domain"/>
    <property type="match status" value="1"/>
</dbReference>
<evidence type="ECO:0000313" key="3">
    <source>
        <dbReference type="EMBL" id="EAN93098.1"/>
    </source>
</evidence>